<sequence>MDGWILWLYYLDCDALGLPYPACWLVQTVWFLGSCWCYMIRFEHQAFLVVKSSMRSLKSSFLASRPSLESCAKLQSLSSELVESMKLIIIYMLLKDGLTETGQ</sequence>
<reference evidence="1 2" key="1">
    <citation type="submission" date="2021-06" db="EMBL/GenBank/DDBJ databases">
        <authorList>
            <person name="Palmer J.M."/>
        </authorList>
    </citation>
    <scope>NUCLEOTIDE SEQUENCE [LARGE SCALE GENOMIC DNA]</scope>
    <source>
        <strain evidence="1 2">AS_MEX2019</strain>
        <tissue evidence="1">Muscle</tissue>
    </source>
</reference>
<proteinExistence type="predicted"/>
<evidence type="ECO:0000313" key="2">
    <source>
        <dbReference type="Proteomes" id="UP001469553"/>
    </source>
</evidence>
<gene>
    <name evidence="1" type="ORF">AMECASPLE_014804</name>
</gene>
<dbReference type="Proteomes" id="UP001469553">
    <property type="component" value="Unassembled WGS sequence"/>
</dbReference>
<protein>
    <submittedName>
        <fullName evidence="1">Uncharacterized protein</fullName>
    </submittedName>
</protein>
<accession>A0ABV0ZLK4</accession>
<name>A0ABV0ZLK4_9TELE</name>
<organism evidence="1 2">
    <name type="scientific">Ameca splendens</name>
    <dbReference type="NCBI Taxonomy" id="208324"/>
    <lineage>
        <taxon>Eukaryota</taxon>
        <taxon>Metazoa</taxon>
        <taxon>Chordata</taxon>
        <taxon>Craniata</taxon>
        <taxon>Vertebrata</taxon>
        <taxon>Euteleostomi</taxon>
        <taxon>Actinopterygii</taxon>
        <taxon>Neopterygii</taxon>
        <taxon>Teleostei</taxon>
        <taxon>Neoteleostei</taxon>
        <taxon>Acanthomorphata</taxon>
        <taxon>Ovalentaria</taxon>
        <taxon>Atherinomorphae</taxon>
        <taxon>Cyprinodontiformes</taxon>
        <taxon>Goodeidae</taxon>
        <taxon>Ameca</taxon>
    </lineage>
</organism>
<dbReference type="EMBL" id="JAHRIP010066849">
    <property type="protein sequence ID" value="MEQ2307108.1"/>
    <property type="molecule type" value="Genomic_DNA"/>
</dbReference>
<keyword evidence="2" id="KW-1185">Reference proteome</keyword>
<evidence type="ECO:0000313" key="1">
    <source>
        <dbReference type="EMBL" id="MEQ2307108.1"/>
    </source>
</evidence>
<comment type="caution">
    <text evidence="1">The sequence shown here is derived from an EMBL/GenBank/DDBJ whole genome shotgun (WGS) entry which is preliminary data.</text>
</comment>